<protein>
    <recommendedName>
        <fullName evidence="1">DUF1758 domain-containing protein</fullName>
    </recommendedName>
</protein>
<dbReference type="CDD" id="cd00303">
    <property type="entry name" value="retropepsin_like"/>
    <property type="match status" value="1"/>
</dbReference>
<dbReference type="Pfam" id="PF05585">
    <property type="entry name" value="DUF1758"/>
    <property type="match status" value="1"/>
</dbReference>
<feature type="domain" description="DUF1758" evidence="1">
    <location>
        <begin position="125"/>
        <end position="260"/>
    </location>
</feature>
<dbReference type="Proteomes" id="UP001549920">
    <property type="component" value="Unassembled WGS sequence"/>
</dbReference>
<dbReference type="SUPFAM" id="SSF56672">
    <property type="entry name" value="DNA/RNA polymerases"/>
    <property type="match status" value="1"/>
</dbReference>
<dbReference type="Gene3D" id="2.40.70.10">
    <property type="entry name" value="Acid Proteases"/>
    <property type="match status" value="1"/>
</dbReference>
<dbReference type="PANTHER" id="PTHR47331:SF1">
    <property type="entry name" value="GAG-LIKE PROTEIN"/>
    <property type="match status" value="1"/>
</dbReference>
<evidence type="ECO:0000259" key="1">
    <source>
        <dbReference type="Pfam" id="PF05585"/>
    </source>
</evidence>
<evidence type="ECO:0000313" key="3">
    <source>
        <dbReference type="Proteomes" id="UP001549920"/>
    </source>
</evidence>
<dbReference type="InterPro" id="IPR021109">
    <property type="entry name" value="Peptidase_aspartic_dom_sf"/>
</dbReference>
<dbReference type="PANTHER" id="PTHR47331">
    <property type="entry name" value="PHD-TYPE DOMAIN-CONTAINING PROTEIN"/>
    <property type="match status" value="1"/>
</dbReference>
<dbReference type="InterPro" id="IPR043502">
    <property type="entry name" value="DNA/RNA_pol_sf"/>
</dbReference>
<dbReference type="EMBL" id="JBEUOH010000026">
    <property type="protein sequence ID" value="KAL0860002.1"/>
    <property type="molecule type" value="Genomic_DNA"/>
</dbReference>
<reference evidence="2 3" key="1">
    <citation type="submission" date="2024-06" db="EMBL/GenBank/DDBJ databases">
        <title>A chromosome-level genome assembly of beet webworm, Loxostege sticticalis.</title>
        <authorList>
            <person name="Zhang Y."/>
        </authorList>
    </citation>
    <scope>NUCLEOTIDE SEQUENCE [LARGE SCALE GENOMIC DNA]</scope>
    <source>
        <strain evidence="2">AQ026</strain>
        <tissue evidence="2">Whole body</tissue>
    </source>
</reference>
<dbReference type="CDD" id="cd01644">
    <property type="entry name" value="RT_pepA17"/>
    <property type="match status" value="1"/>
</dbReference>
<accession>A0ABR3H5D0</accession>
<name>A0ABR3H5D0_LOXSC</name>
<organism evidence="2 3">
    <name type="scientific">Loxostege sticticalis</name>
    <name type="common">Beet webworm moth</name>
    <dbReference type="NCBI Taxonomy" id="481309"/>
    <lineage>
        <taxon>Eukaryota</taxon>
        <taxon>Metazoa</taxon>
        <taxon>Ecdysozoa</taxon>
        <taxon>Arthropoda</taxon>
        <taxon>Hexapoda</taxon>
        <taxon>Insecta</taxon>
        <taxon>Pterygota</taxon>
        <taxon>Neoptera</taxon>
        <taxon>Endopterygota</taxon>
        <taxon>Lepidoptera</taxon>
        <taxon>Glossata</taxon>
        <taxon>Ditrysia</taxon>
        <taxon>Pyraloidea</taxon>
        <taxon>Crambidae</taxon>
        <taxon>Pyraustinae</taxon>
        <taxon>Loxostege</taxon>
    </lineage>
</organism>
<keyword evidence="3" id="KW-1185">Reference proteome</keyword>
<comment type="caution">
    <text evidence="2">The sequence shown here is derived from an EMBL/GenBank/DDBJ whole genome shotgun (WGS) entry which is preliminary data.</text>
</comment>
<evidence type="ECO:0000313" key="2">
    <source>
        <dbReference type="EMBL" id="KAL0860002.1"/>
    </source>
</evidence>
<sequence>MFLKLSIADRFKYVNDKNLCSNCLRGGHAIKDCWFGSCKHCNRKHNSLLHKDCADADASLSSSATVTQASQHTHTLHTATPRADNAINHDSNHIKSHSLAQHVLLSTALVEIADGNKKYHTFRALLDNGSQHCFISDSLCKKLNITKLQSSVQITGVGNCVTHTTQSCEIQLRSKTSSYSTRISCFVLPCITAQLPELQNHHNITIPDNIRLADPYFYSSNEIDLLLGADVFWDLLNKGLIRLPNGPYLQNTKLGWIISGSVFKNNNNNSHIHPVHCNFTLDSQLRRFWELEEINPSNKLSKTESSCEILFKETTTRDDAGRFSVRIPLTESADALGDSFTIAENRFRAIERKLDRCTPEYKQMYSGFMREYLSLGHMTRITDYTWPYYFLPHHGVFREHSTTTKLRVVFDASSKTNSGKSLNDIQSIGPALQNDLISILLRFRQFAFVACADIEKMYRQILIQPDQRNLQLILWRENPDEDIGVYRLNTVTYGTASAPFLSIRCLKQIALEHPDSVISQVINDDFYVDDLITGHDNKQTLIQICESVSKALQSACFPLRKWVFNSQSSDSPFKELSLGDHCETKTLGLM</sequence>
<gene>
    <name evidence="2" type="ORF">ABMA27_010317</name>
</gene>
<dbReference type="InterPro" id="IPR008737">
    <property type="entry name" value="DUF1758"/>
</dbReference>
<proteinExistence type="predicted"/>